<organism evidence="1 2">
    <name type="scientific">Streptomyces tsukubensis (strain DSM 42081 / NBRC 108919 / NRRL 18488 / 9993)</name>
    <dbReference type="NCBI Taxonomy" id="1114943"/>
    <lineage>
        <taxon>Bacteria</taxon>
        <taxon>Bacillati</taxon>
        <taxon>Actinomycetota</taxon>
        <taxon>Actinomycetes</taxon>
        <taxon>Kitasatosporales</taxon>
        <taxon>Streptomycetaceae</taxon>
        <taxon>Streptomyces</taxon>
    </lineage>
</organism>
<name>I2MT27_STRT9</name>
<geneLocation type="plasmid" evidence="1 2">
    <name>pSTS1</name>
</geneLocation>
<evidence type="ECO:0000313" key="1">
    <source>
        <dbReference type="EMBL" id="QKM65779.1"/>
    </source>
</evidence>
<accession>I2MT27</accession>
<sequence>MEASTTATWNAFVDGEPVEVPATIAGIRAQLDPDRQAEFDEVISATPAQDLHRVLALWALPDAAWTQINQDFERLEAGDHTGFHPSENVA</sequence>
<keyword evidence="2" id="KW-1185">Reference proteome</keyword>
<dbReference type="AlphaFoldDB" id="I2MT27"/>
<dbReference type="EMBL" id="CP029157">
    <property type="protein sequence ID" value="QKM65779.1"/>
    <property type="molecule type" value="Genomic_DNA"/>
</dbReference>
<protein>
    <submittedName>
        <fullName evidence="1">Uncharacterized protein</fullName>
    </submittedName>
</protein>
<keyword evidence="1" id="KW-0614">Plasmid</keyword>
<reference evidence="1 2" key="1">
    <citation type="journal article" date="2012" name="J. Bacteriol.">
        <title>Draft genome of Streptomyces tsukubaensis NRRL 18488, the producer of the clinically important immunosuppressant tacrolimus (FK506).</title>
        <authorList>
            <person name="Barreiro C."/>
            <person name="Prieto C."/>
            <person name="Sola-Landa A."/>
            <person name="Solera E."/>
            <person name="Martinez-Castro M."/>
            <person name="Perez-Redondo R."/>
            <person name="Garcia-Estrada C."/>
            <person name="Aparicio J.F."/>
            <person name="Fernandez-Martinez L.T."/>
            <person name="Santos-Aberturas J."/>
            <person name="Salehi-Najafabadi Z."/>
            <person name="Rodriguez-Garcia A."/>
            <person name="Tauch A."/>
            <person name="Martin J.F."/>
        </authorList>
    </citation>
    <scope>NUCLEOTIDE SEQUENCE [LARGE SCALE GENOMIC DNA]</scope>
    <source>
        <strain evidence="2">DSM 42081 / NBRC 108919 / NRRL 18488 / 9993</strain>
    </source>
</reference>
<gene>
    <name evidence="1" type="ORF">STSU_000045</name>
</gene>
<dbReference type="RefSeq" id="WP_006351102.1">
    <property type="nucleotide sequence ID" value="NZ_CP029157.1"/>
</dbReference>
<evidence type="ECO:0000313" key="2">
    <source>
        <dbReference type="Proteomes" id="UP000005940"/>
    </source>
</evidence>
<dbReference type="Proteomes" id="UP000005940">
    <property type="component" value="Plasmid pSTS1"/>
</dbReference>
<proteinExistence type="predicted"/>